<feature type="compositionally biased region" description="Low complexity" evidence="10">
    <location>
        <begin position="352"/>
        <end position="370"/>
    </location>
</feature>
<dbReference type="PANTHER" id="PTHR12300:SF133">
    <property type="entry name" value="RECEPTOR EXPRESSION-ENHANCING PROTEIN 6"/>
    <property type="match status" value="1"/>
</dbReference>
<evidence type="ECO:0000256" key="9">
    <source>
        <dbReference type="ARBA" id="ARBA00040661"/>
    </source>
</evidence>
<gene>
    <name evidence="12" type="ORF">LTLLF_136120</name>
</gene>
<dbReference type="EMBL" id="JAATJU010021265">
    <property type="protein sequence ID" value="KAH0514124.1"/>
    <property type="molecule type" value="Genomic_DNA"/>
</dbReference>
<proteinExistence type="inferred from homology"/>
<evidence type="ECO:0000256" key="7">
    <source>
        <dbReference type="ARBA" id="ARBA00023329"/>
    </source>
</evidence>
<keyword evidence="3 11" id="KW-0812">Transmembrane</keyword>
<feature type="compositionally biased region" description="Low complexity" evidence="10">
    <location>
        <begin position="221"/>
        <end position="231"/>
    </location>
</feature>
<sequence length="476" mass="51009">MDGLRQRFERFLEQKNVATEALGALEARTGVEKRYLAAGALALLSLYLLFGYGASLLCNVIGFVYPAYASVKAIESPAKEDDTVWLTYWVVYALFGLIEFFSDLLLFWFPFYYAGKGPVCDSVVCFHAVRLPVILHDSGTLERCSNTVPSRHTTTISKTPRGPRQRREQSQRKGVGHSGWDNPGRQVRSESAPEAQVRSPGSLCTEPLASDKEHTAEAQLSDSSSDSQTETEQQRRPSSPIKPTASPSRAVNGQSPSPVSPGSASASRGQLATGSVSGSQIPSKARGHRSRGSMSSRPAQRTRLPSTSLGPSQSAMRSGGSSQPAGRSSGPTRTAGRHLGNNQQTPQASALAQPAGRSTAAASAPTSTQRISVSNQGSPRAPSPSTPPDPHQAGSKAPSEPGDEGSKNNKEDPKAQTIEVAGSSLVPEPEPERLAPCHSESSLEYISESTTEITCKWPSYQLRCPRHCWLLQHLAY</sequence>
<organism evidence="12 13">
    <name type="scientific">Microtus ochrogaster</name>
    <name type="common">Prairie vole</name>
    <dbReference type="NCBI Taxonomy" id="79684"/>
    <lineage>
        <taxon>Eukaryota</taxon>
        <taxon>Metazoa</taxon>
        <taxon>Chordata</taxon>
        <taxon>Craniata</taxon>
        <taxon>Vertebrata</taxon>
        <taxon>Euteleostomi</taxon>
        <taxon>Mammalia</taxon>
        <taxon>Eutheria</taxon>
        <taxon>Euarchontoglires</taxon>
        <taxon>Glires</taxon>
        <taxon>Rodentia</taxon>
        <taxon>Myomorpha</taxon>
        <taxon>Muroidea</taxon>
        <taxon>Cricetidae</taxon>
        <taxon>Arvicolinae</taxon>
        <taxon>Microtus</taxon>
    </lineage>
</organism>
<keyword evidence="4" id="KW-0256">Endoplasmic reticulum</keyword>
<comment type="subcellular location">
    <subcellularLocation>
        <location evidence="8">Cytoplasmic vesicle</location>
        <location evidence="8">Clathrin-coated vesicle membrane</location>
        <topology evidence="8">Multi-pass membrane protein</topology>
    </subcellularLocation>
    <subcellularLocation>
        <location evidence="1">Endoplasmic reticulum membrane</location>
        <topology evidence="1">Multi-pass membrane protein</topology>
    </subcellularLocation>
</comment>
<comment type="similarity">
    <text evidence="2">Belongs to the DP1 family.</text>
</comment>
<protein>
    <recommendedName>
        <fullName evidence="9">Receptor expression-enhancing protein 6</fullName>
    </recommendedName>
</protein>
<keyword evidence="12" id="KW-0675">Receptor</keyword>
<feature type="compositionally biased region" description="Polar residues" evidence="10">
    <location>
        <begin position="245"/>
        <end position="254"/>
    </location>
</feature>
<name>A0A8J6GN34_MICOH</name>
<dbReference type="AlphaFoldDB" id="A0A8J6GN34"/>
<dbReference type="GO" id="GO:0005789">
    <property type="term" value="C:endoplasmic reticulum membrane"/>
    <property type="evidence" value="ECO:0007669"/>
    <property type="project" value="UniProtKB-SubCell"/>
</dbReference>
<keyword evidence="6 11" id="KW-0472">Membrane</keyword>
<feature type="transmembrane region" description="Helical" evidence="11">
    <location>
        <begin position="35"/>
        <end position="65"/>
    </location>
</feature>
<dbReference type="PANTHER" id="PTHR12300">
    <property type="entry name" value="HVA22-LIKE PROTEINS"/>
    <property type="match status" value="1"/>
</dbReference>
<keyword evidence="7" id="KW-0968">Cytoplasmic vesicle</keyword>
<feature type="compositionally biased region" description="Polar residues" evidence="10">
    <location>
        <begin position="340"/>
        <end position="350"/>
    </location>
</feature>
<evidence type="ECO:0000313" key="12">
    <source>
        <dbReference type="EMBL" id="KAH0514124.1"/>
    </source>
</evidence>
<evidence type="ECO:0000256" key="2">
    <source>
        <dbReference type="ARBA" id="ARBA00008573"/>
    </source>
</evidence>
<evidence type="ECO:0000256" key="11">
    <source>
        <dbReference type="SAM" id="Phobius"/>
    </source>
</evidence>
<feature type="transmembrane region" description="Helical" evidence="11">
    <location>
        <begin position="85"/>
        <end position="109"/>
    </location>
</feature>
<dbReference type="Pfam" id="PF03134">
    <property type="entry name" value="TB2_DP1_HVA22"/>
    <property type="match status" value="1"/>
</dbReference>
<reference evidence="12" key="1">
    <citation type="submission" date="2020-03" db="EMBL/GenBank/DDBJ databases">
        <title>Studies in the Genomics of Life Span.</title>
        <authorList>
            <person name="Glass D."/>
        </authorList>
    </citation>
    <scope>NUCLEOTIDE SEQUENCE</scope>
    <source>
        <strain evidence="12">LTLLF</strain>
        <tissue evidence="12">Muscle</tissue>
    </source>
</reference>
<dbReference type="InterPro" id="IPR004345">
    <property type="entry name" value="TB2_DP1_HVA22"/>
</dbReference>
<dbReference type="Proteomes" id="UP000710432">
    <property type="component" value="Unassembled WGS sequence"/>
</dbReference>
<feature type="compositionally biased region" description="Polar residues" evidence="10">
    <location>
        <begin position="268"/>
        <end position="282"/>
    </location>
</feature>
<evidence type="ECO:0000256" key="8">
    <source>
        <dbReference type="ARBA" id="ARBA00029431"/>
    </source>
</evidence>
<feature type="compositionally biased region" description="Polar residues" evidence="10">
    <location>
        <begin position="303"/>
        <end position="332"/>
    </location>
</feature>
<feature type="compositionally biased region" description="Basic and acidic residues" evidence="10">
    <location>
        <begin position="404"/>
        <end position="414"/>
    </location>
</feature>
<accession>A0A8J6GN34</accession>
<keyword evidence="5 11" id="KW-1133">Transmembrane helix</keyword>
<feature type="compositionally biased region" description="Low complexity" evidence="10">
    <location>
        <begin position="255"/>
        <end position="267"/>
    </location>
</feature>
<feature type="compositionally biased region" description="Polar residues" evidence="10">
    <location>
        <begin position="146"/>
        <end position="158"/>
    </location>
</feature>
<evidence type="ECO:0000256" key="10">
    <source>
        <dbReference type="SAM" id="MobiDB-lite"/>
    </source>
</evidence>
<feature type="region of interest" description="Disordered" evidence="10">
    <location>
        <begin position="146"/>
        <end position="440"/>
    </location>
</feature>
<feature type="compositionally biased region" description="Pro residues" evidence="10">
    <location>
        <begin position="381"/>
        <end position="390"/>
    </location>
</feature>
<comment type="caution">
    <text evidence="12">The sequence shown here is derived from an EMBL/GenBank/DDBJ whole genome shotgun (WGS) entry which is preliminary data.</text>
</comment>
<dbReference type="GO" id="GO:0030665">
    <property type="term" value="C:clathrin-coated vesicle membrane"/>
    <property type="evidence" value="ECO:0007669"/>
    <property type="project" value="UniProtKB-SubCell"/>
</dbReference>
<evidence type="ECO:0000256" key="4">
    <source>
        <dbReference type="ARBA" id="ARBA00022824"/>
    </source>
</evidence>
<evidence type="ECO:0000256" key="3">
    <source>
        <dbReference type="ARBA" id="ARBA00022692"/>
    </source>
</evidence>
<evidence type="ECO:0000256" key="5">
    <source>
        <dbReference type="ARBA" id="ARBA00022989"/>
    </source>
</evidence>
<evidence type="ECO:0000256" key="1">
    <source>
        <dbReference type="ARBA" id="ARBA00004477"/>
    </source>
</evidence>
<evidence type="ECO:0000313" key="13">
    <source>
        <dbReference type="Proteomes" id="UP000710432"/>
    </source>
</evidence>
<evidence type="ECO:0000256" key="6">
    <source>
        <dbReference type="ARBA" id="ARBA00023136"/>
    </source>
</evidence>